<evidence type="ECO:0000313" key="3">
    <source>
        <dbReference type="Proteomes" id="UP000075455"/>
    </source>
</evidence>
<evidence type="ECO:0000313" key="2">
    <source>
        <dbReference type="EMBL" id="KYD12127.1"/>
    </source>
</evidence>
<accession>A0A150LIG4</accession>
<dbReference type="Proteomes" id="UP000075455">
    <property type="component" value="Unassembled WGS sequence"/>
</dbReference>
<organism evidence="2 3">
    <name type="scientific">Saccharococcus caldoxylosilyticus</name>
    <dbReference type="NCBI Taxonomy" id="81408"/>
    <lineage>
        <taxon>Bacteria</taxon>
        <taxon>Bacillati</taxon>
        <taxon>Bacillota</taxon>
        <taxon>Bacilli</taxon>
        <taxon>Bacillales</taxon>
        <taxon>Anoxybacillaceae</taxon>
        <taxon>Saccharococcus</taxon>
    </lineage>
</organism>
<reference evidence="2 3" key="1">
    <citation type="submission" date="2016-01" db="EMBL/GenBank/DDBJ databases">
        <title>Draft Genome Sequences of Seven Thermophilic Sporeformers Isolated from Foods.</title>
        <authorList>
            <person name="Berendsen E.M."/>
            <person name="Wells-Bennik M.H."/>
            <person name="Krawcyk A.O."/>
            <person name="De Jong A."/>
            <person name="Holsappel S."/>
            <person name="Eijlander R.T."/>
            <person name="Kuipers O.P."/>
        </authorList>
    </citation>
    <scope>NUCLEOTIDE SEQUENCE [LARGE SCALE GENOMIC DNA]</scope>
    <source>
        <strain evidence="2 3">B4119</strain>
    </source>
</reference>
<name>A0A150LIG4_9BACL</name>
<dbReference type="EMBL" id="LQYS01000063">
    <property type="protein sequence ID" value="KYD12127.1"/>
    <property type="molecule type" value="Genomic_DNA"/>
</dbReference>
<sequence length="44" mass="5088">MFSAYKEALYAVLVPKAFVLLLLWNICLPPFIFPLKTKLLIVFC</sequence>
<keyword evidence="1" id="KW-1133">Transmembrane helix</keyword>
<keyword evidence="1" id="KW-0472">Membrane</keyword>
<proteinExistence type="predicted"/>
<dbReference type="AlphaFoldDB" id="A0A150LIG4"/>
<comment type="caution">
    <text evidence="2">The sequence shown here is derived from an EMBL/GenBank/DDBJ whole genome shotgun (WGS) entry which is preliminary data.</text>
</comment>
<evidence type="ECO:0000256" key="1">
    <source>
        <dbReference type="SAM" id="Phobius"/>
    </source>
</evidence>
<feature type="transmembrane region" description="Helical" evidence="1">
    <location>
        <begin position="12"/>
        <end position="33"/>
    </location>
</feature>
<gene>
    <name evidence="2" type="ORF">B4119_3307</name>
</gene>
<protein>
    <submittedName>
        <fullName evidence="2">Uncharacterized protein</fullName>
    </submittedName>
</protein>
<keyword evidence="1" id="KW-0812">Transmembrane</keyword>